<dbReference type="InterPro" id="IPR019356">
    <property type="entry name" value="Menorin_dom"/>
</dbReference>
<keyword evidence="5" id="KW-1185">Reference proteome</keyword>
<accession>A0A8S1CS02</accession>
<dbReference type="EMBL" id="CADEPI010000076">
    <property type="protein sequence ID" value="CAB3372749.1"/>
    <property type="molecule type" value="Genomic_DNA"/>
</dbReference>
<comment type="caution">
    <text evidence="4">The sequence shown here is derived from an EMBL/GenBank/DDBJ whole genome shotgun (WGS) entry which is preliminary data.</text>
</comment>
<evidence type="ECO:0000256" key="1">
    <source>
        <dbReference type="ARBA" id="ARBA00044953"/>
    </source>
</evidence>
<protein>
    <recommendedName>
        <fullName evidence="3">Menorin-like domain-containing protein</fullName>
    </recommendedName>
</protein>
<reference evidence="4 5" key="1">
    <citation type="submission" date="2020-04" db="EMBL/GenBank/DDBJ databases">
        <authorList>
            <person name="Alioto T."/>
            <person name="Alioto T."/>
            <person name="Gomez Garrido J."/>
        </authorList>
    </citation>
    <scope>NUCLEOTIDE SEQUENCE [LARGE SCALE GENOMIC DNA]</scope>
</reference>
<keyword evidence="2" id="KW-0472">Membrane</keyword>
<proteinExistence type="inferred from homology"/>
<dbReference type="OrthoDB" id="413402at2759"/>
<keyword evidence="2" id="KW-0812">Transmembrane</keyword>
<feature type="transmembrane region" description="Helical" evidence="2">
    <location>
        <begin position="75"/>
        <end position="94"/>
    </location>
</feature>
<feature type="transmembrane region" description="Helical" evidence="2">
    <location>
        <begin position="6"/>
        <end position="24"/>
    </location>
</feature>
<dbReference type="PANTHER" id="PTHR21184">
    <property type="entry name" value="MENORIN (DENDRITIC BRANCHING PROTEIN)"/>
    <property type="match status" value="1"/>
</dbReference>
<sequence length="402" mass="43327">MCLKLLLNFLHIYLGLLFISLTALGKRDDGKSAPILKLKMLLTIHSLEAIYSILITTSSPLQSGTIQSSCRRRTLAAVSIMALLKICTLLLLLCHGMTAKLTKAPDVPEYFPEIGGDLSSVTWSHATNSLVKLQDAINDPGLMMLEADVLLGVLTGGGPETIPIMAHPPNTESDLSLQNFLEQVILANANGIRKGIKLDFKSLEVVPIALGMLGALSNQMGFPAWLNADIQQGPVNSTKNPIDSNQFLTECKLNFPESTLSVGWTTRYGIDVFPPIVSGEYTMEMAEGMLKALADNQITQPVTFPVRAALTANSESAILALLEGTPNSTLTLWGPETDYVNVAALKEVVIKVGRERVYMDIPEKLKDQLVDGVKVGEQSGQSKRSLLGTVATVITSVLTAVI</sequence>
<gene>
    <name evidence="4" type="ORF">CLODIP_2_CD06287</name>
</gene>
<name>A0A8S1CS02_9INSE</name>
<dbReference type="Proteomes" id="UP000494165">
    <property type="component" value="Unassembled WGS sequence"/>
</dbReference>
<keyword evidence="2" id="KW-1133">Transmembrane helix</keyword>
<dbReference type="AlphaFoldDB" id="A0A8S1CS02"/>
<comment type="similarity">
    <text evidence="1">Belongs to the menorin family.</text>
</comment>
<feature type="transmembrane region" description="Helical" evidence="2">
    <location>
        <begin position="36"/>
        <end position="55"/>
    </location>
</feature>
<evidence type="ECO:0000259" key="3">
    <source>
        <dbReference type="Pfam" id="PF10223"/>
    </source>
</evidence>
<evidence type="ECO:0000313" key="5">
    <source>
        <dbReference type="Proteomes" id="UP000494165"/>
    </source>
</evidence>
<evidence type="ECO:0000256" key="2">
    <source>
        <dbReference type="SAM" id="Phobius"/>
    </source>
</evidence>
<dbReference type="Pfam" id="PF10223">
    <property type="entry name" value="Menorin_N"/>
    <property type="match status" value="1"/>
</dbReference>
<feature type="domain" description="Menorin-like" evidence="3">
    <location>
        <begin position="117"/>
        <end position="365"/>
    </location>
</feature>
<organism evidence="4 5">
    <name type="scientific">Cloeon dipterum</name>
    <dbReference type="NCBI Taxonomy" id="197152"/>
    <lineage>
        <taxon>Eukaryota</taxon>
        <taxon>Metazoa</taxon>
        <taxon>Ecdysozoa</taxon>
        <taxon>Arthropoda</taxon>
        <taxon>Hexapoda</taxon>
        <taxon>Insecta</taxon>
        <taxon>Pterygota</taxon>
        <taxon>Palaeoptera</taxon>
        <taxon>Ephemeroptera</taxon>
        <taxon>Pisciforma</taxon>
        <taxon>Baetidae</taxon>
        <taxon>Cloeon</taxon>
    </lineage>
</organism>
<dbReference type="GO" id="GO:0005615">
    <property type="term" value="C:extracellular space"/>
    <property type="evidence" value="ECO:0007669"/>
    <property type="project" value="TreeGrafter"/>
</dbReference>
<dbReference type="PANTHER" id="PTHR21184:SF6">
    <property type="entry name" value="CONSERVED PLASMA MEMBRANE PROTEIN"/>
    <property type="match status" value="1"/>
</dbReference>
<evidence type="ECO:0000313" key="4">
    <source>
        <dbReference type="EMBL" id="CAB3372749.1"/>
    </source>
</evidence>